<dbReference type="AlphaFoldDB" id="A0A0M3ITP7"/>
<evidence type="ECO:0000313" key="2">
    <source>
        <dbReference type="WBParaSite" id="ALUE_0002212501-mRNA-1"/>
    </source>
</evidence>
<protein>
    <submittedName>
        <fullName evidence="2">Uncharacterized protein</fullName>
    </submittedName>
</protein>
<dbReference type="WBParaSite" id="ALUE_0002212501-mRNA-1">
    <property type="protein sequence ID" value="ALUE_0002212501-mRNA-1"/>
    <property type="gene ID" value="ALUE_0002212501"/>
</dbReference>
<sequence>MVNFLSLCDVDYVDQYTFAFTKKVYYSKVNEKKCW</sequence>
<evidence type="ECO:0000313" key="1">
    <source>
        <dbReference type="Proteomes" id="UP000036681"/>
    </source>
</evidence>
<dbReference type="Proteomes" id="UP000036681">
    <property type="component" value="Unplaced"/>
</dbReference>
<accession>A0A0M3ITP7</accession>
<proteinExistence type="predicted"/>
<organism evidence="1 2">
    <name type="scientific">Ascaris lumbricoides</name>
    <name type="common">Giant roundworm</name>
    <dbReference type="NCBI Taxonomy" id="6252"/>
    <lineage>
        <taxon>Eukaryota</taxon>
        <taxon>Metazoa</taxon>
        <taxon>Ecdysozoa</taxon>
        <taxon>Nematoda</taxon>
        <taxon>Chromadorea</taxon>
        <taxon>Rhabditida</taxon>
        <taxon>Spirurina</taxon>
        <taxon>Ascaridomorpha</taxon>
        <taxon>Ascaridoidea</taxon>
        <taxon>Ascarididae</taxon>
        <taxon>Ascaris</taxon>
    </lineage>
</organism>
<name>A0A0M3ITP7_ASCLU</name>
<keyword evidence="1" id="KW-1185">Reference proteome</keyword>
<reference evidence="2" key="1">
    <citation type="submission" date="2017-02" db="UniProtKB">
        <authorList>
            <consortium name="WormBaseParasite"/>
        </authorList>
    </citation>
    <scope>IDENTIFICATION</scope>
</reference>